<keyword evidence="9" id="KW-1185">Reference proteome</keyword>
<gene>
    <name evidence="6 8" type="primary">hisB</name>
    <name evidence="8" type="ORF">LPB137_08835</name>
</gene>
<dbReference type="FunFam" id="3.30.230.40:FF:000003">
    <property type="entry name" value="Imidazoleglycerol-phosphate dehydratase HisB"/>
    <property type="match status" value="1"/>
</dbReference>
<evidence type="ECO:0000256" key="3">
    <source>
        <dbReference type="ARBA" id="ARBA00022605"/>
    </source>
</evidence>
<name>A0A1P8KN09_9BACT</name>
<comment type="pathway">
    <text evidence="1 6 7">Amino-acid biosynthesis; L-histidine biosynthesis; L-histidine from 5-phospho-alpha-D-ribose 1-diphosphate: step 6/9.</text>
</comment>
<dbReference type="GO" id="GO:0005737">
    <property type="term" value="C:cytoplasm"/>
    <property type="evidence" value="ECO:0007669"/>
    <property type="project" value="UniProtKB-SubCell"/>
</dbReference>
<protein>
    <recommendedName>
        <fullName evidence="2 6">Imidazoleglycerol-phosphate dehydratase</fullName>
        <shortName evidence="6">IGPD</shortName>
        <ecNumber evidence="6 7">4.2.1.19</ecNumber>
    </recommendedName>
</protein>
<dbReference type="PANTHER" id="PTHR23133:SF2">
    <property type="entry name" value="IMIDAZOLEGLYCEROL-PHOSPHATE DEHYDRATASE"/>
    <property type="match status" value="1"/>
</dbReference>
<dbReference type="InterPro" id="IPR020568">
    <property type="entry name" value="Ribosomal_Su5_D2-typ_SF"/>
</dbReference>
<evidence type="ECO:0000313" key="8">
    <source>
        <dbReference type="EMBL" id="APW65954.1"/>
    </source>
</evidence>
<dbReference type="AlphaFoldDB" id="A0A1P8KN09"/>
<keyword evidence="3 6" id="KW-0028">Amino-acid biosynthesis</keyword>
<dbReference type="EMBL" id="CP019070">
    <property type="protein sequence ID" value="APW65954.1"/>
    <property type="molecule type" value="Genomic_DNA"/>
</dbReference>
<evidence type="ECO:0000256" key="2">
    <source>
        <dbReference type="ARBA" id="ARBA00016664"/>
    </source>
</evidence>
<dbReference type="GO" id="GO:0000105">
    <property type="term" value="P:L-histidine biosynthetic process"/>
    <property type="evidence" value="ECO:0007669"/>
    <property type="project" value="UniProtKB-UniRule"/>
</dbReference>
<dbReference type="InterPro" id="IPR000807">
    <property type="entry name" value="ImidazoleglycerolP_deHydtase"/>
</dbReference>
<sequence length="190" mass="20864">MVEQNRKTKETDIKCKLDINGTGKSNINTGVGFFDHMLEALSKHSGMDLELSCKGDLHIDAHHTVEDCGIVMGKALKQEIFPIQAVERYGNATVVMDEAATTCALDLSNRPYLVYDVNVSGKVGDFDVELAEEFFHALSGNAGLTVHIIQDRGRNKHHILEASFKAFAVALRRALVKNERLGIPSTKGVL</sequence>
<dbReference type="STRING" id="1850254.LPB137_08835"/>
<dbReference type="NCBIfam" id="NF002114">
    <property type="entry name" value="PRK00951.2-4"/>
    <property type="match status" value="1"/>
</dbReference>
<dbReference type="OrthoDB" id="9790411at2"/>
<evidence type="ECO:0000256" key="1">
    <source>
        <dbReference type="ARBA" id="ARBA00005047"/>
    </source>
</evidence>
<comment type="subcellular location">
    <subcellularLocation>
        <location evidence="6 7">Cytoplasm</location>
    </subcellularLocation>
</comment>
<dbReference type="SUPFAM" id="SSF54211">
    <property type="entry name" value="Ribosomal protein S5 domain 2-like"/>
    <property type="match status" value="2"/>
</dbReference>
<dbReference type="PROSITE" id="PS00954">
    <property type="entry name" value="IGP_DEHYDRATASE_1"/>
    <property type="match status" value="1"/>
</dbReference>
<dbReference type="CDD" id="cd07914">
    <property type="entry name" value="IGPD"/>
    <property type="match status" value="1"/>
</dbReference>
<dbReference type="PANTHER" id="PTHR23133">
    <property type="entry name" value="IMIDAZOLEGLYCEROL-PHOSPHATE DEHYDRATASE HIS7"/>
    <property type="match status" value="1"/>
</dbReference>
<keyword evidence="4 6" id="KW-0368">Histidine biosynthesis</keyword>
<dbReference type="NCBIfam" id="NF002111">
    <property type="entry name" value="PRK00951.2-1"/>
    <property type="match status" value="1"/>
</dbReference>
<evidence type="ECO:0000256" key="7">
    <source>
        <dbReference type="RuleBase" id="RU000599"/>
    </source>
</evidence>
<evidence type="ECO:0000256" key="6">
    <source>
        <dbReference type="HAMAP-Rule" id="MF_00076"/>
    </source>
</evidence>
<dbReference type="EC" id="4.2.1.19" evidence="6 7"/>
<dbReference type="Proteomes" id="UP000186074">
    <property type="component" value="Chromosome"/>
</dbReference>
<reference evidence="8 9" key="1">
    <citation type="submission" date="2017-01" db="EMBL/GenBank/DDBJ databases">
        <title>Genome sequencing of Arcobacter sp. LPB0137.</title>
        <authorList>
            <person name="Lee G.-W."/>
            <person name="Yi H."/>
        </authorList>
    </citation>
    <scope>NUCLEOTIDE SEQUENCE [LARGE SCALE GENOMIC DNA]</scope>
    <source>
        <strain evidence="8 9">LPB0137</strain>
    </source>
</reference>
<evidence type="ECO:0000313" key="9">
    <source>
        <dbReference type="Proteomes" id="UP000186074"/>
    </source>
</evidence>
<dbReference type="InterPro" id="IPR038494">
    <property type="entry name" value="IGPD_sf"/>
</dbReference>
<proteinExistence type="inferred from homology"/>
<evidence type="ECO:0000256" key="5">
    <source>
        <dbReference type="ARBA" id="ARBA00023239"/>
    </source>
</evidence>
<dbReference type="UniPathway" id="UPA00031">
    <property type="reaction ID" value="UER00011"/>
</dbReference>
<dbReference type="PROSITE" id="PS00955">
    <property type="entry name" value="IGP_DEHYDRATASE_2"/>
    <property type="match status" value="1"/>
</dbReference>
<dbReference type="RefSeq" id="WP_076087165.1">
    <property type="nucleotide sequence ID" value="NZ_CP019070.1"/>
</dbReference>
<keyword evidence="5 6" id="KW-0456">Lyase</keyword>
<comment type="catalytic activity">
    <reaction evidence="6 7">
        <text>D-erythro-1-(imidazol-4-yl)glycerol 3-phosphate = 3-(imidazol-4-yl)-2-oxopropyl phosphate + H2O</text>
        <dbReference type="Rhea" id="RHEA:11040"/>
        <dbReference type="ChEBI" id="CHEBI:15377"/>
        <dbReference type="ChEBI" id="CHEBI:57766"/>
        <dbReference type="ChEBI" id="CHEBI:58278"/>
        <dbReference type="EC" id="4.2.1.19"/>
    </reaction>
</comment>
<dbReference type="FunFam" id="3.30.230.40:FF:000001">
    <property type="entry name" value="Imidazoleglycerol-phosphate dehydratase HisB"/>
    <property type="match status" value="1"/>
</dbReference>
<dbReference type="InterPro" id="IPR020565">
    <property type="entry name" value="ImidazoleglycerP_deHydtase_CS"/>
</dbReference>
<dbReference type="Gene3D" id="3.30.230.40">
    <property type="entry name" value="Imidazole glycerol phosphate dehydratase, domain 1"/>
    <property type="match status" value="2"/>
</dbReference>
<comment type="similarity">
    <text evidence="6 7">Belongs to the imidazoleglycerol-phosphate dehydratase family.</text>
</comment>
<dbReference type="GO" id="GO:0004424">
    <property type="term" value="F:imidazoleglycerol-phosphate dehydratase activity"/>
    <property type="evidence" value="ECO:0007669"/>
    <property type="project" value="UniProtKB-UniRule"/>
</dbReference>
<evidence type="ECO:0000256" key="4">
    <source>
        <dbReference type="ARBA" id="ARBA00023102"/>
    </source>
</evidence>
<dbReference type="HAMAP" id="MF_00076">
    <property type="entry name" value="HisB"/>
    <property type="match status" value="1"/>
</dbReference>
<accession>A0A1P8KN09</accession>
<keyword evidence="6" id="KW-0963">Cytoplasm</keyword>
<dbReference type="KEGG" id="alp:LPB137_08835"/>
<organism evidence="8 9">
    <name type="scientific">Poseidonibacter parvus</name>
    <dbReference type="NCBI Taxonomy" id="1850254"/>
    <lineage>
        <taxon>Bacteria</taxon>
        <taxon>Pseudomonadati</taxon>
        <taxon>Campylobacterota</taxon>
        <taxon>Epsilonproteobacteria</taxon>
        <taxon>Campylobacterales</taxon>
        <taxon>Arcobacteraceae</taxon>
        <taxon>Poseidonibacter</taxon>
    </lineage>
</organism>
<dbReference type="Pfam" id="PF00475">
    <property type="entry name" value="IGPD"/>
    <property type="match status" value="1"/>
</dbReference>